<gene>
    <name evidence="1" type="ORF">B0I36DRAFT_338322</name>
</gene>
<evidence type="ECO:0000313" key="1">
    <source>
        <dbReference type="EMBL" id="KAH7014156.1"/>
    </source>
</evidence>
<dbReference type="EMBL" id="JAGTJQ010000013">
    <property type="protein sequence ID" value="KAH7014156.1"/>
    <property type="molecule type" value="Genomic_DNA"/>
</dbReference>
<keyword evidence="2" id="KW-1185">Reference proteome</keyword>
<dbReference type="AlphaFoldDB" id="A0A9P8XRY4"/>
<comment type="caution">
    <text evidence="1">The sequence shown here is derived from an EMBL/GenBank/DDBJ whole genome shotgun (WGS) entry which is preliminary data.</text>
</comment>
<dbReference type="Proteomes" id="UP000756346">
    <property type="component" value="Unassembled WGS sequence"/>
</dbReference>
<protein>
    <submittedName>
        <fullName evidence="1">Uncharacterized protein</fullName>
    </submittedName>
</protein>
<proteinExistence type="predicted"/>
<dbReference type="GeneID" id="70185288"/>
<name>A0A9P8XRY4_9PEZI</name>
<reference evidence="1" key="1">
    <citation type="journal article" date="2021" name="Nat. Commun.">
        <title>Genetic determinants of endophytism in the Arabidopsis root mycobiome.</title>
        <authorList>
            <person name="Mesny F."/>
            <person name="Miyauchi S."/>
            <person name="Thiergart T."/>
            <person name="Pickel B."/>
            <person name="Atanasova L."/>
            <person name="Karlsson M."/>
            <person name="Huettel B."/>
            <person name="Barry K.W."/>
            <person name="Haridas S."/>
            <person name="Chen C."/>
            <person name="Bauer D."/>
            <person name="Andreopoulos W."/>
            <person name="Pangilinan J."/>
            <person name="LaButti K."/>
            <person name="Riley R."/>
            <person name="Lipzen A."/>
            <person name="Clum A."/>
            <person name="Drula E."/>
            <person name="Henrissat B."/>
            <person name="Kohler A."/>
            <person name="Grigoriev I.V."/>
            <person name="Martin F.M."/>
            <person name="Hacquard S."/>
        </authorList>
    </citation>
    <scope>NUCLEOTIDE SEQUENCE</scope>
    <source>
        <strain evidence="1">MPI-CAGE-CH-0230</strain>
    </source>
</reference>
<sequence>MLTALHLPASLPRPAWARQYPDIAKSALRQHICHPCTMQLLPESRTTGVTHRSKLAQHRITNHVQQAMITSGQMWPTTKESPMGRHTRLSLGLRHILTFCACLPPRSASSTTG</sequence>
<evidence type="ECO:0000313" key="2">
    <source>
        <dbReference type="Proteomes" id="UP000756346"/>
    </source>
</evidence>
<dbReference type="RefSeq" id="XP_046005123.1">
    <property type="nucleotide sequence ID" value="XM_046155742.1"/>
</dbReference>
<accession>A0A9P8XRY4</accession>
<organism evidence="1 2">
    <name type="scientific">Microdochium trichocladiopsis</name>
    <dbReference type="NCBI Taxonomy" id="1682393"/>
    <lineage>
        <taxon>Eukaryota</taxon>
        <taxon>Fungi</taxon>
        <taxon>Dikarya</taxon>
        <taxon>Ascomycota</taxon>
        <taxon>Pezizomycotina</taxon>
        <taxon>Sordariomycetes</taxon>
        <taxon>Xylariomycetidae</taxon>
        <taxon>Xylariales</taxon>
        <taxon>Microdochiaceae</taxon>
        <taxon>Microdochium</taxon>
    </lineage>
</organism>